<gene>
    <name evidence="1" type="ORF">BEMITA_LOCUS12891</name>
</gene>
<dbReference type="EMBL" id="OU963869">
    <property type="protein sequence ID" value="CAH0394614.1"/>
    <property type="molecule type" value="Genomic_DNA"/>
</dbReference>
<name>A0A9P0AMP6_BEMTA</name>
<accession>A0A9P0AMP6</accession>
<dbReference type="AlphaFoldDB" id="A0A9P0AMP6"/>
<evidence type="ECO:0000313" key="1">
    <source>
        <dbReference type="EMBL" id="CAH0394614.1"/>
    </source>
</evidence>
<proteinExistence type="predicted"/>
<evidence type="ECO:0000313" key="2">
    <source>
        <dbReference type="Proteomes" id="UP001152759"/>
    </source>
</evidence>
<organism evidence="1 2">
    <name type="scientific">Bemisia tabaci</name>
    <name type="common">Sweetpotato whitefly</name>
    <name type="synonym">Aleurodes tabaci</name>
    <dbReference type="NCBI Taxonomy" id="7038"/>
    <lineage>
        <taxon>Eukaryota</taxon>
        <taxon>Metazoa</taxon>
        <taxon>Ecdysozoa</taxon>
        <taxon>Arthropoda</taxon>
        <taxon>Hexapoda</taxon>
        <taxon>Insecta</taxon>
        <taxon>Pterygota</taxon>
        <taxon>Neoptera</taxon>
        <taxon>Paraneoptera</taxon>
        <taxon>Hemiptera</taxon>
        <taxon>Sternorrhyncha</taxon>
        <taxon>Aleyrodoidea</taxon>
        <taxon>Aleyrodidae</taxon>
        <taxon>Aleyrodinae</taxon>
        <taxon>Bemisia</taxon>
    </lineage>
</organism>
<protein>
    <submittedName>
        <fullName evidence="1">Uncharacterized protein</fullName>
    </submittedName>
</protein>
<keyword evidence="2" id="KW-1185">Reference proteome</keyword>
<sequence length="89" mass="9853">MEALQSPEAADLKLDDAKIEDMIGIKTDTFFSANSLGYEEEDYTASIMAIEDVGPNATLPEDELTNLLFNSNGWDESQLEYLDSLLDSL</sequence>
<dbReference type="Proteomes" id="UP001152759">
    <property type="component" value="Chromosome 8"/>
</dbReference>
<reference evidence="1" key="1">
    <citation type="submission" date="2021-12" db="EMBL/GenBank/DDBJ databases">
        <authorList>
            <person name="King R."/>
        </authorList>
    </citation>
    <scope>NUCLEOTIDE SEQUENCE</scope>
</reference>